<dbReference type="EMBL" id="JASNJD010000034">
    <property type="protein sequence ID" value="MDK3020811.1"/>
    <property type="molecule type" value="Genomic_DNA"/>
</dbReference>
<comment type="caution">
    <text evidence="2">The sequence shown here is derived from an EMBL/GenBank/DDBJ whole genome shotgun (WGS) entry which is preliminary data.</text>
</comment>
<keyword evidence="3" id="KW-1185">Reference proteome</keyword>
<reference evidence="2 3" key="1">
    <citation type="submission" date="2023-05" db="EMBL/GenBank/DDBJ databases">
        <title>Pseudodonghicola sp. nov.</title>
        <authorList>
            <person name="Huang J."/>
        </authorList>
    </citation>
    <scope>NUCLEOTIDE SEQUENCE [LARGE SCALE GENOMIC DNA]</scope>
    <source>
        <strain evidence="2 3">IC7</strain>
    </source>
</reference>
<proteinExistence type="predicted"/>
<organism evidence="2 3">
    <name type="scientific">Pseudodonghicola flavimaris</name>
    <dbReference type="NCBI Taxonomy" id="3050036"/>
    <lineage>
        <taxon>Bacteria</taxon>
        <taxon>Pseudomonadati</taxon>
        <taxon>Pseudomonadota</taxon>
        <taxon>Alphaproteobacteria</taxon>
        <taxon>Rhodobacterales</taxon>
        <taxon>Paracoccaceae</taxon>
        <taxon>Pseudodonghicola</taxon>
    </lineage>
</organism>
<evidence type="ECO:0000313" key="2">
    <source>
        <dbReference type="EMBL" id="MDK3020811.1"/>
    </source>
</evidence>
<dbReference type="Proteomes" id="UP001243757">
    <property type="component" value="Unassembled WGS sequence"/>
</dbReference>
<evidence type="ECO:0000256" key="1">
    <source>
        <dbReference type="SAM" id="MobiDB-lite"/>
    </source>
</evidence>
<dbReference type="RefSeq" id="WP_284483328.1">
    <property type="nucleotide sequence ID" value="NZ_JASNJD010000034.1"/>
</dbReference>
<evidence type="ECO:0000313" key="3">
    <source>
        <dbReference type="Proteomes" id="UP001243757"/>
    </source>
</evidence>
<feature type="region of interest" description="Disordered" evidence="1">
    <location>
        <begin position="1"/>
        <end position="29"/>
    </location>
</feature>
<gene>
    <name evidence="2" type="ORF">QO033_24315</name>
</gene>
<name>A0ABT7F884_9RHOB</name>
<sequence length="78" mass="8263">MKIELTRRQPGLESGAGTPVDQRSAAAPFAAGRAEAVDEADFAPPAAPMAMPKQQIEAGHRPLWLRLPGFGGRMQGQP</sequence>
<protein>
    <submittedName>
        <fullName evidence="2">Uncharacterized protein</fullName>
    </submittedName>
</protein>
<accession>A0ABT7F884</accession>